<dbReference type="PATRIC" id="fig|42234.21.peg.8440"/>
<accession>A0A0L0JIN2</accession>
<sequence length="282" mass="30161">MDPVPLTLADILEDPALGPRDRMPVHYRGPREVTAAGWVDFAGRLERGEEISLMQSLTAANRRVLDVGGGSGELARAVAARIGRCTAVEPHDQLVESIGEEADDTGPVDVFKGSAELLPFADAAFDAVYCAWVLPYVSDIGKAIAEMVRVCDSSDPDAKVIVMSGGSGNELLNLLNEVCIPVADEPYDHHGYLLSTAAGVLAEHGFSRFSLHRTEASIRFDEVGATERAATAAAVLTNFWYERHPKAADIRAALEPALARHFGRRPHGIGDQGIALVARPAS</sequence>
<evidence type="ECO:0000313" key="2">
    <source>
        <dbReference type="EMBL" id="KND25225.1"/>
    </source>
</evidence>
<dbReference type="Gene3D" id="3.40.50.150">
    <property type="entry name" value="Vaccinia Virus protein VP39"/>
    <property type="match status" value="1"/>
</dbReference>
<dbReference type="AlphaFoldDB" id="A0A0L0JIN2"/>
<dbReference type="EMBL" id="JPPY01000229">
    <property type="protein sequence ID" value="KND25225.1"/>
    <property type="molecule type" value="Genomic_DNA"/>
</dbReference>
<evidence type="ECO:0000259" key="1">
    <source>
        <dbReference type="Pfam" id="PF08241"/>
    </source>
</evidence>
<dbReference type="OrthoDB" id="9765084at2"/>
<feature type="domain" description="Methyltransferase type 11" evidence="1">
    <location>
        <begin position="65"/>
        <end position="151"/>
    </location>
</feature>
<dbReference type="CDD" id="cd02440">
    <property type="entry name" value="AdoMet_MTases"/>
    <property type="match status" value="1"/>
</dbReference>
<dbReference type="Pfam" id="PF08241">
    <property type="entry name" value="Methyltransf_11"/>
    <property type="match status" value="1"/>
</dbReference>
<dbReference type="GO" id="GO:0008757">
    <property type="term" value="F:S-adenosylmethionine-dependent methyltransferase activity"/>
    <property type="evidence" value="ECO:0007669"/>
    <property type="project" value="InterPro"/>
</dbReference>
<protein>
    <submittedName>
        <fullName evidence="2">Methyltransferase type 11</fullName>
    </submittedName>
</protein>
<keyword evidence="2" id="KW-0489">Methyltransferase</keyword>
<organism evidence="2 3">
    <name type="scientific">Streptomyces acidiscabies</name>
    <dbReference type="NCBI Taxonomy" id="42234"/>
    <lineage>
        <taxon>Bacteria</taxon>
        <taxon>Bacillati</taxon>
        <taxon>Actinomycetota</taxon>
        <taxon>Actinomycetes</taxon>
        <taxon>Kitasatosporales</taxon>
        <taxon>Streptomycetaceae</taxon>
        <taxon>Streptomyces</taxon>
    </lineage>
</organism>
<evidence type="ECO:0000313" key="3">
    <source>
        <dbReference type="Proteomes" id="UP000037151"/>
    </source>
</evidence>
<dbReference type="Proteomes" id="UP000037151">
    <property type="component" value="Unassembled WGS sequence"/>
</dbReference>
<gene>
    <name evidence="2" type="ORF">IQ63_41080</name>
</gene>
<keyword evidence="2" id="KW-0808">Transferase</keyword>
<dbReference type="InterPro" id="IPR013216">
    <property type="entry name" value="Methyltransf_11"/>
</dbReference>
<dbReference type="SUPFAM" id="SSF53335">
    <property type="entry name" value="S-adenosyl-L-methionine-dependent methyltransferases"/>
    <property type="match status" value="1"/>
</dbReference>
<dbReference type="GO" id="GO:0032259">
    <property type="term" value="P:methylation"/>
    <property type="evidence" value="ECO:0007669"/>
    <property type="project" value="UniProtKB-KW"/>
</dbReference>
<comment type="caution">
    <text evidence="2">The sequence shown here is derived from an EMBL/GenBank/DDBJ whole genome shotgun (WGS) entry which is preliminary data.</text>
</comment>
<name>A0A0L0JIN2_9ACTN</name>
<proteinExistence type="predicted"/>
<reference evidence="3" key="1">
    <citation type="submission" date="2014-07" db="EMBL/GenBank/DDBJ databases">
        <title>Genome sequencing of plant-pathogenic Streptomyces species.</title>
        <authorList>
            <person name="Harrison J."/>
            <person name="Sapp M."/>
            <person name="Thwaites R."/>
            <person name="Studholme D.J."/>
        </authorList>
    </citation>
    <scope>NUCLEOTIDE SEQUENCE [LARGE SCALE GENOMIC DNA]</scope>
    <source>
        <strain evidence="3">NCPPB 4445</strain>
    </source>
</reference>
<dbReference type="InterPro" id="IPR029063">
    <property type="entry name" value="SAM-dependent_MTases_sf"/>
</dbReference>